<reference evidence="10" key="1">
    <citation type="submission" date="2009-10" db="EMBL/GenBank/DDBJ databases">
        <title>Diversity of trophic interactions inside an arsenic-rich microbial ecosystem.</title>
        <authorList>
            <person name="Bertin P.N."/>
            <person name="Heinrich-Salmeron A."/>
            <person name="Pelletier E."/>
            <person name="Goulhen-Chollet F."/>
            <person name="Arsene-Ploetze F."/>
            <person name="Gallien S."/>
            <person name="Calteau A."/>
            <person name="Vallenet D."/>
            <person name="Casiot C."/>
            <person name="Chane-Woon-Ming B."/>
            <person name="Giloteaux L."/>
            <person name="Barakat M."/>
            <person name="Bonnefoy V."/>
            <person name="Bruneel O."/>
            <person name="Chandler M."/>
            <person name="Cleiss J."/>
            <person name="Duran R."/>
            <person name="Elbaz-Poulichet F."/>
            <person name="Fonknechten N."/>
            <person name="Lauga B."/>
            <person name="Mornico D."/>
            <person name="Ortet P."/>
            <person name="Schaeffer C."/>
            <person name="Siguier P."/>
            <person name="Alexander Thil Smith A."/>
            <person name="Van Dorsselaer A."/>
            <person name="Weissenbach J."/>
            <person name="Medigue C."/>
            <person name="Le Paslier D."/>
        </authorList>
    </citation>
    <scope>NUCLEOTIDE SEQUENCE</scope>
</reference>
<organism evidence="10">
    <name type="scientific">mine drainage metagenome</name>
    <dbReference type="NCBI Taxonomy" id="410659"/>
    <lineage>
        <taxon>unclassified sequences</taxon>
        <taxon>metagenomes</taxon>
        <taxon>ecological metagenomes</taxon>
    </lineage>
</organism>
<dbReference type="CDD" id="cd00778">
    <property type="entry name" value="ProRS_core_arch_euk"/>
    <property type="match status" value="1"/>
</dbReference>
<dbReference type="FunFam" id="3.30.930.10:FF:000037">
    <property type="entry name" value="Proline--tRNA ligase"/>
    <property type="match status" value="1"/>
</dbReference>
<dbReference type="GO" id="GO:0006433">
    <property type="term" value="P:prolyl-tRNA aminoacylation"/>
    <property type="evidence" value="ECO:0007669"/>
    <property type="project" value="InterPro"/>
</dbReference>
<feature type="domain" description="Aminoacyl-transfer RNA synthetases class-II family profile" evidence="9">
    <location>
        <begin position="39"/>
        <end position="287"/>
    </location>
</feature>
<dbReference type="AlphaFoldDB" id="E6PC77"/>
<dbReference type="PANTHER" id="PTHR43382">
    <property type="entry name" value="PROLYL-TRNA SYNTHETASE"/>
    <property type="match status" value="1"/>
</dbReference>
<evidence type="ECO:0000313" key="10">
    <source>
        <dbReference type="EMBL" id="CBH74060.1"/>
    </source>
</evidence>
<dbReference type="PRINTS" id="PR01046">
    <property type="entry name" value="TRNASYNTHPRO"/>
</dbReference>
<dbReference type="InterPro" id="IPR006195">
    <property type="entry name" value="aa-tRNA-synth_II"/>
</dbReference>
<evidence type="ECO:0000256" key="7">
    <source>
        <dbReference type="ARBA" id="ARBA00029731"/>
    </source>
</evidence>
<dbReference type="NCBIfam" id="TIGR00408">
    <property type="entry name" value="proS_fam_I"/>
    <property type="match status" value="1"/>
</dbReference>
<evidence type="ECO:0000256" key="3">
    <source>
        <dbReference type="ARBA" id="ARBA00022741"/>
    </source>
</evidence>
<dbReference type="Gene3D" id="3.30.110.30">
    <property type="entry name" value="C-terminal domain of ProRS"/>
    <property type="match status" value="1"/>
</dbReference>
<accession>E6PC77</accession>
<sequence length="485" mass="54221">MSEAPVALPKSIPPKSEDLSAWYTAVCLKAELISYAPVRGCVVLRPYGYGLWENLQRELDARFKATGHENAYFPLLIPESLLTKEAEHVEGFAPEVAWVTHGGGEKLTERLAIRPTSEVTIGTMYAQWVESYRDLPILINQWANVVRWEKATRPFLRTMEFLWQEGHTAHATAEEAREETLKMLGVYEEFARNVAALPVLSGPKSASERFPGAIETYSIEALMPDGKALQSGTSHDLGQNFSRAFHIQFTDADGAIKFAYTTSWGVSWRMLGAMIMAHGDDRGLRIPPKLAPIEAVFIPIVRGEDRRAVERAHELAAALKRSGMRVRVDDREQSPGWKYAEWEMRGVPLRIEIGPRDVDAGSVIVVRRDLEKGAPDRSRSVAIDALETELRRSLELVQESLYRQAKEALDAHIVRIEERDAFYEAARARVGMIDIAWCDRVECEAHIKAECSATTRVLRPLEGGETACVACGEPAEVRAYVAASY</sequence>
<dbReference type="InterPro" id="IPR002314">
    <property type="entry name" value="aa-tRNA-synt_IIb"/>
</dbReference>
<dbReference type="InterPro" id="IPR016061">
    <property type="entry name" value="Pro-tRNA_ligase_II_C"/>
</dbReference>
<evidence type="ECO:0000256" key="5">
    <source>
        <dbReference type="ARBA" id="ARBA00022917"/>
    </source>
</evidence>
<evidence type="ECO:0000256" key="2">
    <source>
        <dbReference type="ARBA" id="ARBA00022598"/>
    </source>
</evidence>
<dbReference type="SUPFAM" id="SSF55681">
    <property type="entry name" value="Class II aaRS and biotin synthetases"/>
    <property type="match status" value="1"/>
</dbReference>
<protein>
    <recommendedName>
        <fullName evidence="1">proline--tRNA ligase</fullName>
        <ecNumber evidence="1">6.1.1.15</ecNumber>
    </recommendedName>
    <alternativeName>
        <fullName evidence="7">Prolyl-tRNA synthetase</fullName>
    </alternativeName>
</protein>
<dbReference type="GO" id="GO:0017101">
    <property type="term" value="C:aminoacyl-tRNA synthetase multienzyme complex"/>
    <property type="evidence" value="ECO:0007669"/>
    <property type="project" value="TreeGrafter"/>
</dbReference>
<evidence type="ECO:0000256" key="8">
    <source>
        <dbReference type="ARBA" id="ARBA00047671"/>
    </source>
</evidence>
<dbReference type="PROSITE" id="PS50862">
    <property type="entry name" value="AA_TRNA_LIGASE_II"/>
    <property type="match status" value="1"/>
</dbReference>
<dbReference type="GO" id="GO:0005524">
    <property type="term" value="F:ATP binding"/>
    <property type="evidence" value="ECO:0007669"/>
    <property type="project" value="UniProtKB-KW"/>
</dbReference>
<dbReference type="Pfam" id="PF03129">
    <property type="entry name" value="HGTP_anticodon"/>
    <property type="match status" value="1"/>
</dbReference>
<dbReference type="GO" id="GO:0004827">
    <property type="term" value="F:proline-tRNA ligase activity"/>
    <property type="evidence" value="ECO:0007669"/>
    <property type="project" value="UniProtKB-EC"/>
</dbReference>
<keyword evidence="5" id="KW-0648">Protein biosynthesis</keyword>
<proteinExistence type="inferred from homology"/>
<dbReference type="InterPro" id="IPR045864">
    <property type="entry name" value="aa-tRNA-synth_II/BPL/LPL"/>
</dbReference>
<name>E6PC77_9ZZZZ</name>
<dbReference type="Pfam" id="PF00587">
    <property type="entry name" value="tRNA-synt_2b"/>
    <property type="match status" value="1"/>
</dbReference>
<dbReference type="SUPFAM" id="SSF52954">
    <property type="entry name" value="Class II aaRS ABD-related"/>
    <property type="match status" value="1"/>
</dbReference>
<evidence type="ECO:0000256" key="4">
    <source>
        <dbReference type="ARBA" id="ARBA00022840"/>
    </source>
</evidence>
<dbReference type="InterPro" id="IPR033721">
    <property type="entry name" value="ProRS_core_arch_euk"/>
</dbReference>
<keyword evidence="2 10" id="KW-0436">Ligase</keyword>
<dbReference type="InterPro" id="IPR004154">
    <property type="entry name" value="Anticodon-bd"/>
</dbReference>
<comment type="catalytic activity">
    <reaction evidence="8">
        <text>tRNA(Pro) + L-proline + ATP = L-prolyl-tRNA(Pro) + AMP + diphosphate</text>
        <dbReference type="Rhea" id="RHEA:14305"/>
        <dbReference type="Rhea" id="RHEA-COMP:9700"/>
        <dbReference type="Rhea" id="RHEA-COMP:9702"/>
        <dbReference type="ChEBI" id="CHEBI:30616"/>
        <dbReference type="ChEBI" id="CHEBI:33019"/>
        <dbReference type="ChEBI" id="CHEBI:60039"/>
        <dbReference type="ChEBI" id="CHEBI:78442"/>
        <dbReference type="ChEBI" id="CHEBI:78532"/>
        <dbReference type="ChEBI" id="CHEBI:456215"/>
        <dbReference type="EC" id="6.1.1.15"/>
    </reaction>
</comment>
<evidence type="ECO:0000259" key="9">
    <source>
        <dbReference type="PROSITE" id="PS50862"/>
    </source>
</evidence>
<dbReference type="Gene3D" id="3.40.50.800">
    <property type="entry name" value="Anticodon-binding domain"/>
    <property type="match status" value="1"/>
</dbReference>
<evidence type="ECO:0000256" key="6">
    <source>
        <dbReference type="ARBA" id="ARBA00023146"/>
    </source>
</evidence>
<dbReference type="InterPro" id="IPR017449">
    <property type="entry name" value="Pro-tRNA_synth_II"/>
</dbReference>
<dbReference type="HAMAP" id="MF_01571">
    <property type="entry name" value="Pro_tRNA_synth_type3"/>
    <property type="match status" value="1"/>
</dbReference>
<dbReference type="SMART" id="SM00946">
    <property type="entry name" value="ProRS-C_1"/>
    <property type="match status" value="1"/>
</dbReference>
<dbReference type="SUPFAM" id="SSF64586">
    <property type="entry name" value="C-terminal domain of ProRS"/>
    <property type="match status" value="1"/>
</dbReference>
<dbReference type="GO" id="GO:0005737">
    <property type="term" value="C:cytoplasm"/>
    <property type="evidence" value="ECO:0007669"/>
    <property type="project" value="InterPro"/>
</dbReference>
<keyword evidence="4" id="KW-0067">ATP-binding</keyword>
<dbReference type="PANTHER" id="PTHR43382:SF2">
    <property type="entry name" value="BIFUNCTIONAL GLUTAMATE_PROLINE--TRNA LIGASE"/>
    <property type="match status" value="1"/>
</dbReference>
<dbReference type="Pfam" id="PF09180">
    <property type="entry name" value="ProRS-C_1"/>
    <property type="match status" value="1"/>
</dbReference>
<keyword evidence="3" id="KW-0547">Nucleotide-binding</keyword>
<evidence type="ECO:0000256" key="1">
    <source>
        <dbReference type="ARBA" id="ARBA00012831"/>
    </source>
</evidence>
<dbReference type="InterPro" id="IPR002316">
    <property type="entry name" value="Pro-tRNA-ligase_IIa"/>
</dbReference>
<dbReference type="EMBL" id="CABL01000001">
    <property type="protein sequence ID" value="CBH74060.1"/>
    <property type="molecule type" value="Genomic_DNA"/>
</dbReference>
<dbReference type="Gene3D" id="3.30.930.10">
    <property type="entry name" value="Bira Bifunctional Protein, Domain 2"/>
    <property type="match status" value="1"/>
</dbReference>
<keyword evidence="6 10" id="KW-0030">Aminoacyl-tRNA synthetase</keyword>
<comment type="caution">
    <text evidence="10">The sequence shown here is derived from an EMBL/GenBank/DDBJ whole genome shotgun (WGS) entry which is preliminary data.</text>
</comment>
<dbReference type="EC" id="6.1.1.15" evidence="1"/>
<dbReference type="InterPro" id="IPR004499">
    <property type="entry name" value="Pro-tRNA-ligase_IIa_arc-type"/>
</dbReference>
<dbReference type="InterPro" id="IPR036621">
    <property type="entry name" value="Anticodon-bd_dom_sf"/>
</dbReference>
<gene>
    <name evidence="10" type="primary">proS</name>
    <name evidence="10" type="ORF">CARN1_1947</name>
</gene>